<keyword evidence="5" id="KW-0812">Transmembrane</keyword>
<dbReference type="InterPro" id="IPR020846">
    <property type="entry name" value="MFS_dom"/>
</dbReference>
<name>A0AAT9GQ51_9CREN</name>
<dbReference type="EMBL" id="AP031322">
    <property type="protein sequence ID" value="BFH73070.1"/>
    <property type="molecule type" value="Genomic_DNA"/>
</dbReference>
<organism evidence="7">
    <name type="scientific">Sulfurisphaera javensis</name>
    <dbReference type="NCBI Taxonomy" id="2049879"/>
    <lineage>
        <taxon>Archaea</taxon>
        <taxon>Thermoproteota</taxon>
        <taxon>Thermoprotei</taxon>
        <taxon>Sulfolobales</taxon>
        <taxon>Sulfolobaceae</taxon>
        <taxon>Sulfurisphaera</taxon>
    </lineage>
</organism>
<dbReference type="Pfam" id="PF07690">
    <property type="entry name" value="MFS_1"/>
    <property type="match status" value="1"/>
</dbReference>
<accession>A0AAT9GQ51</accession>
<dbReference type="PROSITE" id="PS50850">
    <property type="entry name" value="MFS"/>
    <property type="match status" value="1"/>
</dbReference>
<feature type="transmembrane region" description="Helical" evidence="5">
    <location>
        <begin position="309"/>
        <end position="330"/>
    </location>
</feature>
<dbReference type="GO" id="GO:0015293">
    <property type="term" value="F:symporter activity"/>
    <property type="evidence" value="ECO:0007669"/>
    <property type="project" value="UniProtKB-KW"/>
</dbReference>
<evidence type="ECO:0000256" key="4">
    <source>
        <dbReference type="ARBA" id="ARBA00022847"/>
    </source>
</evidence>
<evidence type="ECO:0000256" key="2">
    <source>
        <dbReference type="ARBA" id="ARBA00022448"/>
    </source>
</evidence>
<feature type="transmembrane region" description="Helical" evidence="5">
    <location>
        <begin position="336"/>
        <end position="358"/>
    </location>
</feature>
<keyword evidence="4" id="KW-0769">Symport</keyword>
<evidence type="ECO:0000256" key="5">
    <source>
        <dbReference type="SAM" id="Phobius"/>
    </source>
</evidence>
<feature type="transmembrane region" description="Helical" evidence="5">
    <location>
        <begin position="112"/>
        <end position="138"/>
    </location>
</feature>
<feature type="transmembrane region" description="Helical" evidence="5">
    <location>
        <begin position="21"/>
        <end position="42"/>
    </location>
</feature>
<dbReference type="GO" id="GO:0005886">
    <property type="term" value="C:plasma membrane"/>
    <property type="evidence" value="ECO:0007669"/>
    <property type="project" value="UniProtKB-SubCell"/>
</dbReference>
<dbReference type="PANTHER" id="PTHR43528">
    <property type="entry name" value="ALPHA-KETOGLUTARATE PERMEASE"/>
    <property type="match status" value="1"/>
</dbReference>
<dbReference type="InterPro" id="IPR011701">
    <property type="entry name" value="MFS"/>
</dbReference>
<reference evidence="7" key="1">
    <citation type="submission" date="2024-03" db="EMBL/GenBank/DDBJ databases">
        <title>Complete genome sequence of Sulfurisphaera javensis strain KD-1.</title>
        <authorList>
            <person name="Sakai H."/>
            <person name="Nur N."/>
            <person name="Suwanto A."/>
            <person name="Kurosawa N."/>
        </authorList>
    </citation>
    <scope>NUCLEOTIDE SEQUENCE</scope>
    <source>
        <strain evidence="7">KD-1</strain>
    </source>
</reference>
<dbReference type="InterPro" id="IPR036259">
    <property type="entry name" value="MFS_trans_sf"/>
</dbReference>
<dbReference type="KEGG" id="sjv:SJAV_10140"/>
<sequence>MNKINELIDKSKWTYIHTLMFASLAVGFFMWGVIASIAPLVYPSINNVLFLLTPTFATIAGNLVLPFFSDKRLGRKTTFFITMSLYSIGTLFIVLSAVLAGFNSNNMANMPYLALLVIGIILGVLGVEGEVPVMLSYTAEMMPLEYRDQMLVLAPNFDNIGAMIASLIGYITYNLSNSYAIELISLSAVAIIGIITAIIIRLLLPESVRWLTTKGYITRAEKEAEKIAKEILEIRENEINRNLSLGFRYAFLAIIGISQYLTYGLMAFVVADFYFTGSTVDFIVFIANLGASIAGVIAGFIIKKFKTRIFALFSFLGGTLSMIPIILLTFNFNIVAFYILLLINMLFSEFGWATRTIYEPTLMPSNSRAFMIGLIRLAPVIAYAVSVYTLGTYLSNNLLLYLVYNTALWAIGGIATILWFYKGVDVNYVSLEKLDLIRHQS</sequence>
<feature type="transmembrane region" description="Helical" evidence="5">
    <location>
        <begin position="150"/>
        <end position="173"/>
    </location>
</feature>
<keyword evidence="5" id="KW-0472">Membrane</keyword>
<comment type="subcellular location">
    <subcellularLocation>
        <location evidence="1">Cell membrane</location>
        <topology evidence="1">Multi-pass membrane protein</topology>
    </subcellularLocation>
</comment>
<feature type="domain" description="Major facilitator superfamily (MFS) profile" evidence="6">
    <location>
        <begin position="1"/>
        <end position="424"/>
    </location>
</feature>
<feature type="transmembrane region" description="Helical" evidence="5">
    <location>
        <begin position="80"/>
        <end position="100"/>
    </location>
</feature>
<gene>
    <name evidence="7" type="ORF">SJAV_10140</name>
</gene>
<dbReference type="PANTHER" id="PTHR43528:SF1">
    <property type="entry name" value="ALPHA-KETOGLUTARATE PERMEASE"/>
    <property type="match status" value="1"/>
</dbReference>
<keyword evidence="3" id="KW-1003">Cell membrane</keyword>
<evidence type="ECO:0000313" key="7">
    <source>
        <dbReference type="EMBL" id="BFH73070.1"/>
    </source>
</evidence>
<feature type="transmembrane region" description="Helical" evidence="5">
    <location>
        <begin position="179"/>
        <end position="204"/>
    </location>
</feature>
<keyword evidence="2" id="KW-0813">Transport</keyword>
<keyword evidence="5" id="KW-1133">Transmembrane helix</keyword>
<dbReference type="SUPFAM" id="SSF103473">
    <property type="entry name" value="MFS general substrate transporter"/>
    <property type="match status" value="1"/>
</dbReference>
<evidence type="ECO:0000259" key="6">
    <source>
        <dbReference type="PROSITE" id="PS50850"/>
    </source>
</evidence>
<dbReference type="InterPro" id="IPR051084">
    <property type="entry name" value="H+-coupled_symporters"/>
</dbReference>
<feature type="transmembrane region" description="Helical" evidence="5">
    <location>
        <begin position="282"/>
        <end position="302"/>
    </location>
</feature>
<feature type="transmembrane region" description="Helical" evidence="5">
    <location>
        <begin position="249"/>
        <end position="270"/>
    </location>
</feature>
<protein>
    <submittedName>
        <fullName evidence="7">MFS transporter</fullName>
    </submittedName>
</protein>
<proteinExistence type="predicted"/>
<dbReference type="Gene3D" id="1.20.1250.20">
    <property type="entry name" value="MFS general substrate transporter like domains"/>
    <property type="match status" value="2"/>
</dbReference>
<evidence type="ECO:0000256" key="3">
    <source>
        <dbReference type="ARBA" id="ARBA00022475"/>
    </source>
</evidence>
<feature type="transmembrane region" description="Helical" evidence="5">
    <location>
        <begin position="370"/>
        <end position="390"/>
    </location>
</feature>
<feature type="transmembrane region" description="Helical" evidence="5">
    <location>
        <begin position="402"/>
        <end position="421"/>
    </location>
</feature>
<evidence type="ECO:0000256" key="1">
    <source>
        <dbReference type="ARBA" id="ARBA00004651"/>
    </source>
</evidence>
<dbReference type="AlphaFoldDB" id="A0AAT9GQ51"/>
<feature type="transmembrane region" description="Helical" evidence="5">
    <location>
        <begin position="48"/>
        <end position="68"/>
    </location>
</feature>